<keyword evidence="1" id="KW-0812">Transmembrane</keyword>
<keyword evidence="3" id="KW-1185">Reference proteome</keyword>
<evidence type="ECO:0000313" key="2">
    <source>
        <dbReference type="EMBL" id="MXV17867.1"/>
    </source>
</evidence>
<sequence>MEHLVKLLSFTKRELNGILILFAILLLAYLSPYVYEWLRPPEEFDLSAFRSEIARFETVRRAEKKHGDDGSSYRRKSGKPYYFKFDPNGLPEQSWLKLGLSSRQVRTIKNFELKGGRFYRKEDLRKIYSISAELYGNLEPYIQIVSPPRGSAPRSFEADRYERLPDPVAELNTVDSAGLEAVRGIGPAFASRIIRYRDRLGGFYKKEQLLEVYGMDSARYGQLQERLKIDPAVIRQIPVNTAGFDDLKKMPYLTFKQVNAILQYRKQHGPYRSADDLSRVLVLPEEVIRKIIPYLVF</sequence>
<dbReference type="Gene3D" id="1.10.150.280">
    <property type="entry name" value="AF1531-like domain"/>
    <property type="match status" value="2"/>
</dbReference>
<dbReference type="EMBL" id="WVHS01000006">
    <property type="protein sequence ID" value="MXV17867.1"/>
    <property type="molecule type" value="Genomic_DNA"/>
</dbReference>
<evidence type="ECO:0008006" key="4">
    <source>
        <dbReference type="Google" id="ProtNLM"/>
    </source>
</evidence>
<organism evidence="2 3">
    <name type="scientific">Hufsiella ginkgonis</name>
    <dbReference type="NCBI Taxonomy" id="2695274"/>
    <lineage>
        <taxon>Bacteria</taxon>
        <taxon>Pseudomonadati</taxon>
        <taxon>Bacteroidota</taxon>
        <taxon>Sphingobacteriia</taxon>
        <taxon>Sphingobacteriales</taxon>
        <taxon>Sphingobacteriaceae</taxon>
        <taxon>Hufsiella</taxon>
    </lineage>
</organism>
<dbReference type="SUPFAM" id="SSF47781">
    <property type="entry name" value="RuvA domain 2-like"/>
    <property type="match status" value="3"/>
</dbReference>
<keyword evidence="1" id="KW-0472">Membrane</keyword>
<name>A0A7K1Y4U5_9SPHI</name>
<proteinExistence type="predicted"/>
<dbReference type="PANTHER" id="PTHR21180">
    <property type="entry name" value="ENDONUCLEASE/EXONUCLEASE/PHOSPHATASE FAMILY DOMAIN-CONTAINING PROTEIN 1"/>
    <property type="match status" value="1"/>
</dbReference>
<dbReference type="Proteomes" id="UP000451233">
    <property type="component" value="Unassembled WGS sequence"/>
</dbReference>
<evidence type="ECO:0000313" key="3">
    <source>
        <dbReference type="Proteomes" id="UP000451233"/>
    </source>
</evidence>
<dbReference type="PANTHER" id="PTHR21180:SF32">
    <property type="entry name" value="ENDONUCLEASE_EXONUCLEASE_PHOSPHATASE FAMILY DOMAIN-CONTAINING PROTEIN 1"/>
    <property type="match status" value="1"/>
</dbReference>
<comment type="caution">
    <text evidence="2">The sequence shown here is derived from an EMBL/GenBank/DDBJ whole genome shotgun (WGS) entry which is preliminary data.</text>
</comment>
<protein>
    <recommendedName>
        <fullName evidence="4">Helix-hairpin-helix domain-containing protein</fullName>
    </recommendedName>
</protein>
<accession>A0A7K1Y4U5</accession>
<keyword evidence="1" id="KW-1133">Transmembrane helix</keyword>
<gene>
    <name evidence="2" type="ORF">GS398_21405</name>
</gene>
<dbReference type="InterPro" id="IPR051675">
    <property type="entry name" value="Endo/Exo/Phosphatase_dom_1"/>
</dbReference>
<dbReference type="GO" id="GO:0015628">
    <property type="term" value="P:protein secretion by the type II secretion system"/>
    <property type="evidence" value="ECO:0007669"/>
    <property type="project" value="TreeGrafter"/>
</dbReference>
<dbReference type="GO" id="GO:0015627">
    <property type="term" value="C:type II protein secretion system complex"/>
    <property type="evidence" value="ECO:0007669"/>
    <property type="project" value="TreeGrafter"/>
</dbReference>
<dbReference type="RefSeq" id="WP_160908871.1">
    <property type="nucleotide sequence ID" value="NZ_WVHS01000006.1"/>
</dbReference>
<dbReference type="InterPro" id="IPR010994">
    <property type="entry name" value="RuvA_2-like"/>
</dbReference>
<dbReference type="Pfam" id="PF12836">
    <property type="entry name" value="HHH_3"/>
    <property type="match status" value="2"/>
</dbReference>
<feature type="transmembrane region" description="Helical" evidence="1">
    <location>
        <begin position="15"/>
        <end position="35"/>
    </location>
</feature>
<reference evidence="2 3" key="1">
    <citation type="submission" date="2019-11" db="EMBL/GenBank/DDBJ databases">
        <title>Pedobacter sp. HMF7056 Genome sequencing and assembly.</title>
        <authorList>
            <person name="Kang H."/>
            <person name="Kim H."/>
            <person name="Joh K."/>
        </authorList>
    </citation>
    <scope>NUCLEOTIDE SEQUENCE [LARGE SCALE GENOMIC DNA]</scope>
    <source>
        <strain evidence="2 3">HMF7056</strain>
    </source>
</reference>
<dbReference type="AlphaFoldDB" id="A0A7K1Y4U5"/>
<evidence type="ECO:0000256" key="1">
    <source>
        <dbReference type="SAM" id="Phobius"/>
    </source>
</evidence>